<dbReference type="InterPro" id="IPR014001">
    <property type="entry name" value="Helicase_ATP-bd"/>
</dbReference>
<evidence type="ECO:0000259" key="2">
    <source>
        <dbReference type="PROSITE" id="PS51192"/>
    </source>
</evidence>
<dbReference type="PROSITE" id="PS51194">
    <property type="entry name" value="HELICASE_CTER"/>
    <property type="match status" value="1"/>
</dbReference>
<keyword evidence="1" id="KW-0347">Helicase</keyword>
<dbReference type="GO" id="GO:0032042">
    <property type="term" value="P:mitochondrial DNA metabolic process"/>
    <property type="evidence" value="ECO:0007669"/>
    <property type="project" value="TreeGrafter"/>
</dbReference>
<dbReference type="CDD" id="cd18799">
    <property type="entry name" value="SF2_C_EcoAI-like"/>
    <property type="match status" value="1"/>
</dbReference>
<dbReference type="InterPro" id="IPR050742">
    <property type="entry name" value="Helicase_Restrict-Modif_Enz"/>
</dbReference>
<dbReference type="GO" id="GO:0016787">
    <property type="term" value="F:hydrolase activity"/>
    <property type="evidence" value="ECO:0007669"/>
    <property type="project" value="InterPro"/>
</dbReference>
<dbReference type="GO" id="GO:0005759">
    <property type="term" value="C:mitochondrial matrix"/>
    <property type="evidence" value="ECO:0007669"/>
    <property type="project" value="TreeGrafter"/>
</dbReference>
<reference evidence="4" key="2">
    <citation type="submission" date="2014-06" db="EMBL/GenBank/DDBJ databases">
        <title>The complete genome of Blastobotrys (Arxula) adeninivorans LS3 - a yeast of biotechnological interest.</title>
        <authorList>
            <person name="Kunze G."/>
            <person name="Gaillardin C."/>
            <person name="Czernicka M."/>
            <person name="Durrens P."/>
            <person name="Martin T."/>
            <person name="Boer E."/>
            <person name="Gabaldon T."/>
            <person name="Cruz J."/>
            <person name="Talla E."/>
            <person name="Marck C."/>
            <person name="Goffeau A."/>
            <person name="Barbe V."/>
            <person name="Baret P."/>
            <person name="Baronian K."/>
            <person name="Beier S."/>
            <person name="Bleykasten C."/>
            <person name="Bode R."/>
            <person name="Casaregola S."/>
            <person name="Despons L."/>
            <person name="Fairhead C."/>
            <person name="Giersberg M."/>
            <person name="Gierski P."/>
            <person name="Hahnel U."/>
            <person name="Hartmann A."/>
            <person name="Jankowska D."/>
            <person name="Jubin C."/>
            <person name="Jung P."/>
            <person name="Lafontaine I."/>
            <person name="Leh-Louis V."/>
            <person name="Lemaire M."/>
            <person name="Marcet-Houben M."/>
            <person name="Mascher M."/>
            <person name="Morel G."/>
            <person name="Richard G.-F."/>
            <person name="Riechen J."/>
            <person name="Sacerdot C."/>
            <person name="Sarkar A."/>
            <person name="Savel G."/>
            <person name="Schacherer J."/>
            <person name="Sherman D."/>
            <person name="Straub M.-L."/>
            <person name="Stein N."/>
            <person name="Thierry A."/>
            <person name="Trautwein-Schult A."/>
            <person name="Westhof E."/>
            <person name="Worch S."/>
            <person name="Dujon B."/>
            <person name="Souciet J.-L."/>
            <person name="Wincker P."/>
            <person name="Scholz U."/>
            <person name="Neuveglise N."/>
        </authorList>
    </citation>
    <scope>NUCLEOTIDE SEQUENCE</scope>
    <source>
        <strain evidence="4">LS3</strain>
    </source>
</reference>
<dbReference type="PhylomeDB" id="A0A060T456"/>
<sequence length="646" mass="73037">MLRLGRPVLSPLNRSQFVRPIVAQHFIARFVRNYNLRSYQEECISSVSKAFESGLRRVGVSLSTGGGKTVIFSHLIDRVPNFQGRGGKTLVLAHREELVFQAYEKLAAIHPQKVIEVEMASTHATGEADITVASVQSIARPNRISKFSPEDFKLIIIDEAHHAAAPNYIKILEHFDALEPGSQVAIAGFSATLFRRDSRALGMVMDDVVYHKDLTSMIDEKWLCPAKVTTLDVDVDFSKVPRSGTGDFDLPELSKILRTGHCVELIAKTWNHISQGGKLYKSCMVFCADISHSVDVANEFRKHGVNAGVVTSLTSREERSQLIDQFRNGTLPVMVNCGVFTEGTDIPNIDMIIIARPTTSVGLMAQMIGRGLRPNPDKDHCHIIDISGKLTPDMATVPSLFGRHLHEQSKRELESEEENETERGQAADPYYKDYLEYMKHISLTLKTHDTILDFLSKSRQTDTRFNWLRIDPSAYILASTFGFLKLEEYKENNRILYRLFRYYPIPRPEAGTPERKFVPKNRKLMKYDGIENLEDAVIRAEEIALASNFPAQLILRNSKWRKEPATPSQRDLIKKKLARVNTQLRLEMETLNVLNDVDTLSKGQASDLLTQFNHGGVAKVIKLMISFEKKRRKKEAKQGSNRLVFA</sequence>
<dbReference type="PANTHER" id="PTHR47396:SF1">
    <property type="entry name" value="ATP-DEPENDENT HELICASE IRC3-RELATED"/>
    <property type="match status" value="1"/>
</dbReference>
<dbReference type="GO" id="GO:0000403">
    <property type="term" value="F:Y-form DNA binding"/>
    <property type="evidence" value="ECO:0007669"/>
    <property type="project" value="TreeGrafter"/>
</dbReference>
<dbReference type="EMBL" id="HG937693">
    <property type="protein sequence ID" value="CDP35589.1"/>
    <property type="molecule type" value="Genomic_DNA"/>
</dbReference>
<dbReference type="Pfam" id="PF04851">
    <property type="entry name" value="ResIII"/>
    <property type="match status" value="1"/>
</dbReference>
<keyword evidence="1" id="KW-0547">Nucleotide-binding</keyword>
<dbReference type="InterPro" id="IPR027417">
    <property type="entry name" value="P-loop_NTPase"/>
</dbReference>
<accession>A0A060T456</accession>
<dbReference type="SUPFAM" id="SSF52540">
    <property type="entry name" value="P-loop containing nucleoside triphosphate hydrolases"/>
    <property type="match status" value="1"/>
</dbReference>
<dbReference type="Gene3D" id="3.40.50.300">
    <property type="entry name" value="P-loop containing nucleotide triphosphate hydrolases"/>
    <property type="match status" value="2"/>
</dbReference>
<dbReference type="PANTHER" id="PTHR47396">
    <property type="entry name" value="TYPE I RESTRICTION ENZYME ECOKI R PROTEIN"/>
    <property type="match status" value="1"/>
</dbReference>
<feature type="domain" description="Helicase ATP-binding" evidence="2">
    <location>
        <begin position="49"/>
        <end position="211"/>
    </location>
</feature>
<dbReference type="GO" id="GO:0061749">
    <property type="term" value="F:forked DNA-dependent helicase activity"/>
    <property type="evidence" value="ECO:0007669"/>
    <property type="project" value="TreeGrafter"/>
</dbReference>
<dbReference type="SMART" id="SM00490">
    <property type="entry name" value="HELICc"/>
    <property type="match status" value="1"/>
</dbReference>
<evidence type="ECO:0000313" key="4">
    <source>
        <dbReference type="EMBL" id="CDP35589.1"/>
    </source>
</evidence>
<name>A0A060T456_BLAAD</name>
<organism evidence="4">
    <name type="scientific">Blastobotrys adeninivorans</name>
    <name type="common">Yeast</name>
    <name type="synonym">Arxula adeninivorans</name>
    <dbReference type="NCBI Taxonomy" id="409370"/>
    <lineage>
        <taxon>Eukaryota</taxon>
        <taxon>Fungi</taxon>
        <taxon>Dikarya</taxon>
        <taxon>Ascomycota</taxon>
        <taxon>Saccharomycotina</taxon>
        <taxon>Dipodascomycetes</taxon>
        <taxon>Dipodascales</taxon>
        <taxon>Trichomonascaceae</taxon>
        <taxon>Blastobotrys</taxon>
    </lineage>
</organism>
<dbReference type="InterPro" id="IPR006935">
    <property type="entry name" value="Helicase/UvrB_N"/>
</dbReference>
<gene>
    <name evidence="4" type="ORF">GNLVRS02_ARAD1C38984g</name>
</gene>
<dbReference type="GO" id="GO:0070125">
    <property type="term" value="P:mitochondrial translational elongation"/>
    <property type="evidence" value="ECO:0007669"/>
    <property type="project" value="TreeGrafter"/>
</dbReference>
<keyword evidence="1" id="KW-0067">ATP-binding</keyword>
<protein>
    <submittedName>
        <fullName evidence="4">ARAD1C38984p</fullName>
    </submittedName>
</protein>
<dbReference type="Pfam" id="PF00271">
    <property type="entry name" value="Helicase_C"/>
    <property type="match status" value="1"/>
</dbReference>
<dbReference type="GO" id="GO:0005524">
    <property type="term" value="F:ATP binding"/>
    <property type="evidence" value="ECO:0007669"/>
    <property type="project" value="InterPro"/>
</dbReference>
<dbReference type="SMART" id="SM00487">
    <property type="entry name" value="DEXDc"/>
    <property type="match status" value="1"/>
</dbReference>
<evidence type="ECO:0000256" key="1">
    <source>
        <dbReference type="ARBA" id="ARBA00022806"/>
    </source>
</evidence>
<feature type="domain" description="Helicase C-terminal" evidence="3">
    <location>
        <begin position="275"/>
        <end position="417"/>
    </location>
</feature>
<proteinExistence type="predicted"/>
<dbReference type="PROSITE" id="PS51192">
    <property type="entry name" value="HELICASE_ATP_BIND_1"/>
    <property type="match status" value="1"/>
</dbReference>
<dbReference type="InterPro" id="IPR001650">
    <property type="entry name" value="Helicase_C-like"/>
</dbReference>
<keyword evidence="1" id="KW-0378">Hydrolase</keyword>
<reference evidence="4" key="1">
    <citation type="submission" date="2014-02" db="EMBL/GenBank/DDBJ databases">
        <authorList>
            <person name="Genoscope - CEA"/>
        </authorList>
    </citation>
    <scope>NUCLEOTIDE SEQUENCE</scope>
    <source>
        <strain evidence="4">LS3</strain>
    </source>
</reference>
<evidence type="ECO:0000259" key="3">
    <source>
        <dbReference type="PROSITE" id="PS51194"/>
    </source>
</evidence>
<dbReference type="GO" id="GO:0036121">
    <property type="term" value="F:double-stranded DNA helicase activity"/>
    <property type="evidence" value="ECO:0007669"/>
    <property type="project" value="TreeGrafter"/>
</dbReference>
<dbReference type="AlphaFoldDB" id="A0A060T456"/>